<dbReference type="Proteomes" id="UP001180453">
    <property type="component" value="Unassembled WGS sequence"/>
</dbReference>
<dbReference type="EMBL" id="JAVDXU010000002">
    <property type="protein sequence ID" value="MDR7270160.1"/>
    <property type="molecule type" value="Genomic_DNA"/>
</dbReference>
<organism evidence="2 3">
    <name type="scientific">Roseateles saccharophilus</name>
    <name type="common">Pseudomonas saccharophila</name>
    <dbReference type="NCBI Taxonomy" id="304"/>
    <lineage>
        <taxon>Bacteria</taxon>
        <taxon>Pseudomonadati</taxon>
        <taxon>Pseudomonadota</taxon>
        <taxon>Betaproteobacteria</taxon>
        <taxon>Burkholderiales</taxon>
        <taxon>Sphaerotilaceae</taxon>
        <taxon>Roseateles</taxon>
    </lineage>
</organism>
<reference evidence="2 3" key="1">
    <citation type="submission" date="2023-07" db="EMBL/GenBank/DDBJ databases">
        <title>Sorghum-associated microbial communities from plants grown in Nebraska, USA.</title>
        <authorList>
            <person name="Schachtman D."/>
        </authorList>
    </citation>
    <scope>NUCLEOTIDE SEQUENCE [LARGE SCALE GENOMIC DNA]</scope>
    <source>
        <strain evidence="2 3">BE314</strain>
    </source>
</reference>
<evidence type="ECO:0000313" key="2">
    <source>
        <dbReference type="EMBL" id="MDR7270160.1"/>
    </source>
</evidence>
<evidence type="ECO:0000256" key="1">
    <source>
        <dbReference type="SAM" id="MobiDB-lite"/>
    </source>
</evidence>
<comment type="caution">
    <text evidence="2">The sequence shown here is derived from an EMBL/GenBank/DDBJ whole genome shotgun (WGS) entry which is preliminary data.</text>
</comment>
<sequence length="272" mass="29851">MTPAQAQRRETQANDTELSKRTRKLGVLVTSGYRAHVVKRGTLMNIGKLGQFVTHDDAGIAEAIFQATLAQLSQEERYEVSRVAIEPEPARAIAAKVVDSWAYPKSWGKLLEPYYDACQCDALLLVTDGSSENMFSETAPSYGPSFSSKAAVSNSGAAVKSHLRLGLVFMLIDPAAKEVVRRAQQSDVPDYSEEVQKYWPPSETPIPDEYWARLAAYVGTPAKLYQKGLFEVGLRPSCALPYFARSNVAQQRGQEPPVTLPGTDPAKCQPEP</sequence>
<protein>
    <submittedName>
        <fullName evidence="2">Uncharacterized protein</fullName>
    </submittedName>
</protein>
<name>A0ABU1YMT5_ROSSA</name>
<dbReference type="RefSeq" id="WP_310265771.1">
    <property type="nucleotide sequence ID" value="NZ_JAVDXU010000002.1"/>
</dbReference>
<evidence type="ECO:0000313" key="3">
    <source>
        <dbReference type="Proteomes" id="UP001180453"/>
    </source>
</evidence>
<feature type="region of interest" description="Disordered" evidence="1">
    <location>
        <begin position="249"/>
        <end position="272"/>
    </location>
</feature>
<keyword evidence="3" id="KW-1185">Reference proteome</keyword>
<proteinExistence type="predicted"/>
<accession>A0ABU1YMT5</accession>
<gene>
    <name evidence="2" type="ORF">J2X20_002818</name>
</gene>